<evidence type="ECO:0000256" key="1">
    <source>
        <dbReference type="ARBA" id="ARBA00009693"/>
    </source>
</evidence>
<name>M7MIA8_9FLAO</name>
<dbReference type="InterPro" id="IPR038765">
    <property type="entry name" value="Papain-like_cys_pep_sf"/>
</dbReference>
<evidence type="ECO:0000256" key="4">
    <source>
        <dbReference type="ARBA" id="ARBA00022801"/>
    </source>
</evidence>
<dbReference type="InterPro" id="IPR025896">
    <property type="entry name" value="Spi_Prtas-inh"/>
</dbReference>
<keyword evidence="3 6" id="KW-0732">Signal</keyword>
<evidence type="ECO:0000256" key="5">
    <source>
        <dbReference type="ARBA" id="ARBA00022807"/>
    </source>
</evidence>
<dbReference type="PATRIC" id="fig|1137281.3.peg.496"/>
<dbReference type="RefSeq" id="WP_007647368.1">
    <property type="nucleotide sequence ID" value="NZ_ANLA01000004.1"/>
</dbReference>
<evidence type="ECO:0000313" key="9">
    <source>
        <dbReference type="Proteomes" id="UP000012024"/>
    </source>
</evidence>
<dbReference type="Gene3D" id="3.90.70.50">
    <property type="entry name" value="Peptidase C10, streptopain"/>
    <property type="match status" value="2"/>
</dbReference>
<dbReference type="InterPro" id="IPR044934">
    <property type="entry name" value="Streptopain_sf"/>
</dbReference>
<dbReference type="GO" id="GO:0008234">
    <property type="term" value="F:cysteine-type peptidase activity"/>
    <property type="evidence" value="ECO:0007669"/>
    <property type="project" value="UniProtKB-KW"/>
</dbReference>
<feature type="domain" description="Spi protease inhibitor" evidence="7">
    <location>
        <begin position="54"/>
        <end position="141"/>
    </location>
</feature>
<dbReference type="Pfam" id="PF13734">
    <property type="entry name" value="Inhibitor_I69"/>
    <property type="match status" value="1"/>
</dbReference>
<dbReference type="GO" id="GO:0006508">
    <property type="term" value="P:proteolysis"/>
    <property type="evidence" value="ECO:0007669"/>
    <property type="project" value="UniProtKB-KW"/>
</dbReference>
<proteinExistence type="inferred from homology"/>
<protein>
    <submittedName>
        <fullName evidence="8">Putative pyrogenic exotoxin B</fullName>
    </submittedName>
</protein>
<dbReference type="OrthoDB" id="2235251at2"/>
<organism evidence="8 9">
    <name type="scientific">Xanthomarina gelatinilytica</name>
    <dbReference type="NCBI Taxonomy" id="1137281"/>
    <lineage>
        <taxon>Bacteria</taxon>
        <taxon>Pseudomonadati</taxon>
        <taxon>Bacteroidota</taxon>
        <taxon>Flavobacteriia</taxon>
        <taxon>Flavobacteriales</taxon>
        <taxon>Flavobacteriaceae</taxon>
        <taxon>Xanthomarina</taxon>
    </lineage>
</organism>
<sequence>MKKNKLFSGLLALFISASLMLLSCNENDLSDQSFSDSNVSNASLSQKGTTTIEIDKDVAKTVALTFFSRSYDVDIESISIDSEKTIKDFDGKIAIYSFNINPSGFVLVSSNLRNVPIVAHSNKGTFEFNETSPDGLKSWIAENIIFNDLLEGLDKSVEEIDYQWYYLSEGRFPYPGDLEGNGGSPNYTVRYSHTENQQIGPLMQTTWRQGYPYSYYTPNNAPTGCVAVAMAQIMRYHEWPNTFNWPIMPNYSYYSSTSTGALEVASLMSDIGVKVNMQYSEFESEAYSTDARDALVNNYGYSSSANYSAYNFSTVKQEIKMYNRPVYMDGYHAYDTETTGWWFWEDTDITYTIGHAWVSDGYKQQYDVYIHNEGTQYEYTSQENRYEWLHMNWGWGPNYGGNGWFYQNLINNNGTTITVDENEVNPNFQYNRKCIYSIKK</sequence>
<dbReference type="InterPro" id="IPR000200">
    <property type="entry name" value="Peptidase_C10"/>
</dbReference>
<dbReference type="EMBL" id="ANLA01000004">
    <property type="protein sequence ID" value="EMQ96007.1"/>
    <property type="molecule type" value="Genomic_DNA"/>
</dbReference>
<dbReference type="PRINTS" id="PR00797">
    <property type="entry name" value="STREPTOPAIN"/>
</dbReference>
<dbReference type="eggNOG" id="ENOG50309XW">
    <property type="taxonomic scope" value="Bacteria"/>
</dbReference>
<evidence type="ECO:0000313" key="8">
    <source>
        <dbReference type="EMBL" id="EMQ96007.1"/>
    </source>
</evidence>
<feature type="chain" id="PRO_5004081594" evidence="6">
    <location>
        <begin position="24"/>
        <end position="440"/>
    </location>
</feature>
<keyword evidence="2" id="KW-0645">Protease</keyword>
<dbReference type="SUPFAM" id="SSF54001">
    <property type="entry name" value="Cysteine proteinases"/>
    <property type="match status" value="1"/>
</dbReference>
<comment type="caution">
    <text evidence="8">The sequence shown here is derived from an EMBL/GenBank/DDBJ whole genome shotgun (WGS) entry which is preliminary data.</text>
</comment>
<keyword evidence="4" id="KW-0378">Hydrolase</keyword>
<keyword evidence="5" id="KW-0788">Thiol protease</keyword>
<evidence type="ECO:0000259" key="7">
    <source>
        <dbReference type="Pfam" id="PF13734"/>
    </source>
</evidence>
<feature type="signal peptide" evidence="6">
    <location>
        <begin position="1"/>
        <end position="23"/>
    </location>
</feature>
<dbReference type="PROSITE" id="PS51257">
    <property type="entry name" value="PROKAR_LIPOPROTEIN"/>
    <property type="match status" value="1"/>
</dbReference>
<evidence type="ECO:0000256" key="6">
    <source>
        <dbReference type="SAM" id="SignalP"/>
    </source>
</evidence>
<dbReference type="GeneID" id="98640427"/>
<dbReference type="Proteomes" id="UP000012024">
    <property type="component" value="Unassembled WGS sequence"/>
</dbReference>
<gene>
    <name evidence="8" type="ORF">D778_01897</name>
</gene>
<comment type="similarity">
    <text evidence="1">Belongs to the peptidase C10 family.</text>
</comment>
<keyword evidence="9" id="KW-1185">Reference proteome</keyword>
<dbReference type="AlphaFoldDB" id="M7MIA8"/>
<evidence type="ECO:0000256" key="2">
    <source>
        <dbReference type="ARBA" id="ARBA00022670"/>
    </source>
</evidence>
<accession>M7MIA8</accession>
<evidence type="ECO:0000256" key="3">
    <source>
        <dbReference type="ARBA" id="ARBA00022729"/>
    </source>
</evidence>
<reference evidence="8 9" key="1">
    <citation type="submission" date="2012-12" db="EMBL/GenBank/DDBJ databases">
        <title>Genome assembly of Formosa sp. AK20.</title>
        <authorList>
            <person name="Kumar R."/>
            <person name="Khatri I."/>
            <person name="Vaidya B."/>
            <person name="Subramanian S."/>
            <person name="Pinnaka A."/>
        </authorList>
    </citation>
    <scope>NUCLEOTIDE SEQUENCE [LARGE SCALE GENOMIC DNA]</scope>
    <source>
        <strain evidence="8 9">AK20</strain>
    </source>
</reference>
<dbReference type="Pfam" id="PF01640">
    <property type="entry name" value="Peptidase_C10"/>
    <property type="match status" value="2"/>
</dbReference>